<dbReference type="AlphaFoldDB" id="A0AAD8JN03"/>
<dbReference type="Proteomes" id="UP001237642">
    <property type="component" value="Unassembled WGS sequence"/>
</dbReference>
<gene>
    <name evidence="2" type="ORF">POM88_004480</name>
</gene>
<feature type="region of interest" description="Disordered" evidence="1">
    <location>
        <begin position="96"/>
        <end position="135"/>
    </location>
</feature>
<comment type="caution">
    <text evidence="2">The sequence shown here is derived from an EMBL/GenBank/DDBJ whole genome shotgun (WGS) entry which is preliminary data.</text>
</comment>
<organism evidence="2 3">
    <name type="scientific">Heracleum sosnowskyi</name>
    <dbReference type="NCBI Taxonomy" id="360622"/>
    <lineage>
        <taxon>Eukaryota</taxon>
        <taxon>Viridiplantae</taxon>
        <taxon>Streptophyta</taxon>
        <taxon>Embryophyta</taxon>
        <taxon>Tracheophyta</taxon>
        <taxon>Spermatophyta</taxon>
        <taxon>Magnoliopsida</taxon>
        <taxon>eudicotyledons</taxon>
        <taxon>Gunneridae</taxon>
        <taxon>Pentapetalae</taxon>
        <taxon>asterids</taxon>
        <taxon>campanulids</taxon>
        <taxon>Apiales</taxon>
        <taxon>Apiaceae</taxon>
        <taxon>Apioideae</taxon>
        <taxon>apioid superclade</taxon>
        <taxon>Tordylieae</taxon>
        <taxon>Tordyliinae</taxon>
        <taxon>Heracleum</taxon>
    </lineage>
</organism>
<evidence type="ECO:0000313" key="3">
    <source>
        <dbReference type="Proteomes" id="UP001237642"/>
    </source>
</evidence>
<keyword evidence="3" id="KW-1185">Reference proteome</keyword>
<name>A0AAD8JN03_9APIA</name>
<evidence type="ECO:0000313" key="2">
    <source>
        <dbReference type="EMBL" id="KAK1404875.1"/>
    </source>
</evidence>
<reference evidence="2" key="2">
    <citation type="submission" date="2023-05" db="EMBL/GenBank/DDBJ databases">
        <authorList>
            <person name="Schelkunov M.I."/>
        </authorList>
    </citation>
    <scope>NUCLEOTIDE SEQUENCE</scope>
    <source>
        <strain evidence="2">Hsosn_3</strain>
        <tissue evidence="2">Leaf</tissue>
    </source>
</reference>
<sequence>MAAEESLIHLLHLFDSLWFENNLNPPFVCKVEDDNDQPKLARILTFDDQEHDHDKSILITTSQESLSSGDMDTLFSPNSVLMRSPAAAKLETILSGKESSESVKEKQVNNSSEKINTTRKRRKKRTGKGGLSDKNSSLVKIIPGLQRFGEGEKEKEKEKNSSHNADTTLIKRPYLSQAWEITEYKRKVPAARKLKWKINAAVLDNEMDMKHQLRFWAQSVASAVK</sequence>
<evidence type="ECO:0000256" key="1">
    <source>
        <dbReference type="SAM" id="MobiDB-lite"/>
    </source>
</evidence>
<dbReference type="PANTHER" id="PTHR33785:SF12">
    <property type="entry name" value="DUF1685 FAMILY PROTEIN"/>
    <property type="match status" value="1"/>
</dbReference>
<reference evidence="2" key="1">
    <citation type="submission" date="2023-02" db="EMBL/GenBank/DDBJ databases">
        <title>Genome of toxic invasive species Heracleum sosnowskyi carries increased number of genes despite the absence of recent whole-genome duplications.</title>
        <authorList>
            <person name="Schelkunov M."/>
            <person name="Shtratnikova V."/>
            <person name="Makarenko M."/>
            <person name="Klepikova A."/>
            <person name="Omelchenko D."/>
            <person name="Novikova G."/>
            <person name="Obukhova E."/>
            <person name="Bogdanov V."/>
            <person name="Penin A."/>
            <person name="Logacheva M."/>
        </authorList>
    </citation>
    <scope>NUCLEOTIDE SEQUENCE</scope>
    <source>
        <strain evidence="2">Hsosn_3</strain>
        <tissue evidence="2">Leaf</tissue>
    </source>
</reference>
<dbReference type="PANTHER" id="PTHR33785">
    <property type="entry name" value="OS06G0550800 PROTEIN"/>
    <property type="match status" value="1"/>
</dbReference>
<feature type="compositionally biased region" description="Basic and acidic residues" evidence="1">
    <location>
        <begin position="98"/>
        <end position="107"/>
    </location>
</feature>
<dbReference type="EMBL" id="JAUIZM010000001">
    <property type="protein sequence ID" value="KAK1404875.1"/>
    <property type="molecule type" value="Genomic_DNA"/>
</dbReference>
<feature type="compositionally biased region" description="Basic residues" evidence="1">
    <location>
        <begin position="117"/>
        <end position="127"/>
    </location>
</feature>
<proteinExistence type="predicted"/>
<accession>A0AAD8JN03</accession>
<protein>
    <submittedName>
        <fullName evidence="2">Uncharacterized protein</fullName>
    </submittedName>
</protein>